<proteinExistence type="predicted"/>
<dbReference type="Pfam" id="PF26215">
    <property type="entry name" value="HTH_animal"/>
    <property type="match status" value="1"/>
</dbReference>
<name>A0A8S2W7E3_9BILA</name>
<gene>
    <name evidence="2" type="ORF">TMI583_LOCUS43967</name>
</gene>
<reference evidence="2" key="1">
    <citation type="submission" date="2021-02" db="EMBL/GenBank/DDBJ databases">
        <authorList>
            <person name="Nowell W R."/>
        </authorList>
    </citation>
    <scope>NUCLEOTIDE SEQUENCE</scope>
</reference>
<evidence type="ECO:0000313" key="2">
    <source>
        <dbReference type="EMBL" id="CAF4410745.1"/>
    </source>
</evidence>
<evidence type="ECO:0000313" key="3">
    <source>
        <dbReference type="Proteomes" id="UP000682733"/>
    </source>
</evidence>
<dbReference type="InterPro" id="IPR000477">
    <property type="entry name" value="RT_dom"/>
</dbReference>
<accession>A0A8S2W7E3</accession>
<sequence length="290" mass="34603">MKNLLKFAICDAPFRFYDEIFIQREEVAMGDVLGPILAELFMQKEDEKIHNWTGIKPVLYKRYVDDIFCVFNEDQDVDMFFNYLNTQLHSNLRFTVKNERNDQLNYLDVLVIRKISEKKYETTIYRKPMDTGLYMLYESNQCRIYKLGLIRTLAIRILRICSSNEFVKIELKKLRQLMIINGYPNNVIRRAIKEAEIIVHRLMTNRLRPNPPVKMKSVFFTLPYYGRETLILGQRIKKLARQLMPTVDMKMAYRKTLTLQNVFLPLQKGLDITEKEKNLVYFIPCMDCDY</sequence>
<dbReference type="EMBL" id="CAJOBA010074643">
    <property type="protein sequence ID" value="CAF4410745.1"/>
    <property type="molecule type" value="Genomic_DNA"/>
</dbReference>
<dbReference type="AlphaFoldDB" id="A0A8S2W7E3"/>
<comment type="caution">
    <text evidence="2">The sequence shown here is derived from an EMBL/GenBank/DDBJ whole genome shotgun (WGS) entry which is preliminary data.</text>
</comment>
<dbReference type="InterPro" id="IPR058912">
    <property type="entry name" value="HTH_animal"/>
</dbReference>
<dbReference type="Proteomes" id="UP000682733">
    <property type="component" value="Unassembled WGS sequence"/>
</dbReference>
<dbReference type="PROSITE" id="PS50878">
    <property type="entry name" value="RT_POL"/>
    <property type="match status" value="1"/>
</dbReference>
<feature type="domain" description="Reverse transcriptase" evidence="1">
    <location>
        <begin position="1"/>
        <end position="124"/>
    </location>
</feature>
<evidence type="ECO:0000259" key="1">
    <source>
        <dbReference type="PROSITE" id="PS50878"/>
    </source>
</evidence>
<feature type="non-terminal residue" evidence="2">
    <location>
        <position position="290"/>
    </location>
</feature>
<dbReference type="PANTHER" id="PTHR21301:SF10">
    <property type="entry name" value="REVERSE TRANSCRIPTASE DOMAIN-CONTAINING PROTEIN"/>
    <property type="match status" value="1"/>
</dbReference>
<organism evidence="2 3">
    <name type="scientific">Didymodactylos carnosus</name>
    <dbReference type="NCBI Taxonomy" id="1234261"/>
    <lineage>
        <taxon>Eukaryota</taxon>
        <taxon>Metazoa</taxon>
        <taxon>Spiralia</taxon>
        <taxon>Gnathifera</taxon>
        <taxon>Rotifera</taxon>
        <taxon>Eurotatoria</taxon>
        <taxon>Bdelloidea</taxon>
        <taxon>Philodinida</taxon>
        <taxon>Philodinidae</taxon>
        <taxon>Didymodactylos</taxon>
    </lineage>
</organism>
<dbReference type="PANTHER" id="PTHR21301">
    <property type="entry name" value="REVERSE TRANSCRIPTASE"/>
    <property type="match status" value="1"/>
</dbReference>
<protein>
    <recommendedName>
        <fullName evidence="1">Reverse transcriptase domain-containing protein</fullName>
    </recommendedName>
</protein>